<dbReference type="GO" id="GO:0019748">
    <property type="term" value="P:secondary metabolic process"/>
    <property type="evidence" value="ECO:0007669"/>
    <property type="project" value="TreeGrafter"/>
</dbReference>
<dbReference type="PANTHER" id="PTHR24096:SF393">
    <property type="entry name" value="LIGASE, PUTATIVE-RELATED"/>
    <property type="match status" value="1"/>
</dbReference>
<name>A0A0J0XRK8_9TREE</name>
<feature type="domain" description="AMP-binding enzyme C-terminal" evidence="2">
    <location>
        <begin position="503"/>
        <end position="579"/>
    </location>
</feature>
<evidence type="ECO:0000259" key="1">
    <source>
        <dbReference type="Pfam" id="PF00501"/>
    </source>
</evidence>
<dbReference type="Gene3D" id="3.30.300.30">
    <property type="match status" value="1"/>
</dbReference>
<dbReference type="SUPFAM" id="SSF56801">
    <property type="entry name" value="Acetyl-CoA synthetase-like"/>
    <property type="match status" value="1"/>
</dbReference>
<dbReference type="PANTHER" id="PTHR24096">
    <property type="entry name" value="LONG-CHAIN-FATTY-ACID--COA LIGASE"/>
    <property type="match status" value="1"/>
</dbReference>
<dbReference type="InterPro" id="IPR020845">
    <property type="entry name" value="AMP-binding_CS"/>
</dbReference>
<feature type="domain" description="AMP-dependent synthetase/ligase" evidence="1">
    <location>
        <begin position="58"/>
        <end position="452"/>
    </location>
</feature>
<evidence type="ECO:0000313" key="3">
    <source>
        <dbReference type="EMBL" id="KLT43725.1"/>
    </source>
</evidence>
<dbReference type="InterPro" id="IPR045851">
    <property type="entry name" value="AMP-bd_C_sf"/>
</dbReference>
<dbReference type="PROSITE" id="PS00455">
    <property type="entry name" value="AMP_BINDING"/>
    <property type="match status" value="1"/>
</dbReference>
<accession>A0A0J0XRK8</accession>
<dbReference type="OrthoDB" id="10253115at2759"/>
<dbReference type="Proteomes" id="UP000053611">
    <property type="component" value="Unassembled WGS sequence"/>
</dbReference>
<dbReference type="InterPro" id="IPR025110">
    <property type="entry name" value="AMP-bd_C"/>
</dbReference>
<gene>
    <name evidence="3" type="ORF">CC85DRAFT_272190</name>
</gene>
<evidence type="ECO:0000313" key="4">
    <source>
        <dbReference type="Proteomes" id="UP000053611"/>
    </source>
</evidence>
<dbReference type="InterPro" id="IPR042099">
    <property type="entry name" value="ANL_N_sf"/>
</dbReference>
<dbReference type="EMBL" id="KQ087192">
    <property type="protein sequence ID" value="KLT43725.1"/>
    <property type="molecule type" value="Genomic_DNA"/>
</dbReference>
<evidence type="ECO:0000259" key="2">
    <source>
        <dbReference type="Pfam" id="PF13193"/>
    </source>
</evidence>
<keyword evidence="4" id="KW-1185">Reference proteome</keyword>
<dbReference type="GO" id="GO:0016405">
    <property type="term" value="F:CoA-ligase activity"/>
    <property type="evidence" value="ECO:0007669"/>
    <property type="project" value="TreeGrafter"/>
</dbReference>
<dbReference type="Gene3D" id="3.40.50.12780">
    <property type="entry name" value="N-terminal domain of ligase-like"/>
    <property type="match status" value="1"/>
</dbReference>
<protein>
    <submittedName>
        <fullName evidence="3">Putative long-chain-fatty-acid--CoA ligase</fullName>
    </submittedName>
</protein>
<keyword evidence="3" id="KW-0436">Ligase</keyword>
<dbReference type="Pfam" id="PF13193">
    <property type="entry name" value="AMP-binding_C"/>
    <property type="match status" value="1"/>
</dbReference>
<dbReference type="Pfam" id="PF00501">
    <property type="entry name" value="AMP-binding"/>
    <property type="match status" value="1"/>
</dbReference>
<sequence>MTSMTTQYPARTMEECDAILTAPGAVGEVEEVMVNGVKQRVWKNQPTNYRVALEDGFTKYAERVMYVSPLPNSPEYEEVTYAEQRRRVVHLAAWLRTQGIRQGSKVAVGGDNSSRFLVVPWAAHYLGAVPVFINSTLHNDATVHCLGITKPDIVLGDADFVASIVPIMGRLKERGVGPVYSYDPTEHLSSELRAAIARIPDFNPTATQLRQIESGEGLGLEVMTPESEGHIFFTSGTSGMPKAVLSNQRGALHNYVSGTFAGLRAALRAGATYEQATAHPVAQACMLVPAPLFHVTGCISWTTRQMTTGAKIVWMKRWSVPEAIRLIEKYDVNVLGGVPATTKAIFQSPLLPKTRMFTAISSGGAPVQAGLVTDLTKRFPGISCSNGWGLTETNGLHNALTGRDYLENSESCGPTIPICDVEIRDADTGRVCGPDEMGIIWARGSNVMVCYYGDEAATRKAMTPDGWFNTGDMGSLDARGFLYIRDRAKDIIIRGGENIASAEVENALARLPETAEVAAVAVPDPVLGELVGCAVSLAPGKFLTPQMVLDRVAPMLRYAAQPVFCHIYEGDLPRNANGKIRKDVVKKECAERWVKLTGGKRWVRNKAKL</sequence>
<dbReference type="AlphaFoldDB" id="A0A0J0XRK8"/>
<organism evidence="3 4">
    <name type="scientific">Cutaneotrichosporon oleaginosum</name>
    <dbReference type="NCBI Taxonomy" id="879819"/>
    <lineage>
        <taxon>Eukaryota</taxon>
        <taxon>Fungi</taxon>
        <taxon>Dikarya</taxon>
        <taxon>Basidiomycota</taxon>
        <taxon>Agaricomycotina</taxon>
        <taxon>Tremellomycetes</taxon>
        <taxon>Trichosporonales</taxon>
        <taxon>Trichosporonaceae</taxon>
        <taxon>Cutaneotrichosporon</taxon>
    </lineage>
</organism>
<proteinExistence type="predicted"/>
<dbReference type="STRING" id="879819.A0A0J0XRK8"/>
<dbReference type="GeneID" id="28981873"/>
<reference evidence="3 4" key="1">
    <citation type="submission" date="2015-03" db="EMBL/GenBank/DDBJ databases">
        <title>Genomics and transcriptomics of the oil-accumulating basidiomycete yeast T. oleaginosus allow insights into substrate utilization and the diverse evolutionary trajectories of mating systems in fungi.</title>
        <authorList>
            <consortium name="DOE Joint Genome Institute"/>
            <person name="Kourist R."/>
            <person name="Kracht O."/>
            <person name="Bracharz F."/>
            <person name="Lipzen A."/>
            <person name="Nolan M."/>
            <person name="Ohm R."/>
            <person name="Grigoriev I."/>
            <person name="Sun S."/>
            <person name="Heitman J."/>
            <person name="Bruck T."/>
            <person name="Nowrousian M."/>
        </authorList>
    </citation>
    <scope>NUCLEOTIDE SEQUENCE [LARGE SCALE GENOMIC DNA]</scope>
    <source>
        <strain evidence="3 4">IBC0246</strain>
    </source>
</reference>
<dbReference type="InterPro" id="IPR000873">
    <property type="entry name" value="AMP-dep_synth/lig_dom"/>
</dbReference>